<dbReference type="PROSITE" id="PS51421">
    <property type="entry name" value="RAS"/>
    <property type="match status" value="1"/>
</dbReference>
<reference evidence="15 16" key="1">
    <citation type="journal article" date="2013" name="Science">
        <title>Genomic diversity and evolution of the head crest in the rock pigeon.</title>
        <authorList>
            <person name="Shapiro M.D."/>
            <person name="Kronenberg Z."/>
            <person name="Li C."/>
            <person name="Domyan E.T."/>
            <person name="Pan H."/>
            <person name="Campbell M."/>
            <person name="Tan H."/>
            <person name="Huff C.D."/>
            <person name="Hu H."/>
            <person name="Vickrey A.I."/>
            <person name="Nielsen S.C."/>
            <person name="Stringham S.A."/>
            <person name="Hu H."/>
            <person name="Willerslev E."/>
            <person name="Gilbert M.T."/>
            <person name="Yandell M."/>
            <person name="Zhang G."/>
            <person name="Wang J."/>
        </authorList>
    </citation>
    <scope>NUCLEOTIDE SEQUENCE [LARGE SCALE GENOMIC DNA]</scope>
    <source>
        <tissue evidence="15">Blood</tissue>
    </source>
</reference>
<dbReference type="InterPro" id="IPR005225">
    <property type="entry name" value="Small_GTP-bd"/>
</dbReference>
<dbReference type="FunFam" id="3.40.50.300:FF:000358">
    <property type="entry name" value="RAB39B, member RAS oncogene family"/>
    <property type="match status" value="1"/>
</dbReference>
<comment type="subcellular location">
    <subcellularLocation>
        <location evidence="13">Autolysosome membrane</location>
    </subcellularLocation>
    <subcellularLocation>
        <location evidence="1">Cell membrane</location>
        <topology evidence="1">Lipid-anchor</topology>
        <orientation evidence="1">Cytoplasmic side</orientation>
    </subcellularLocation>
    <subcellularLocation>
        <location evidence="12">Cytoplasmic vesicle membrane</location>
        <topology evidence="12">Lipid-anchor</topology>
        <orientation evidence="12">Cytoplasmic side</orientation>
    </subcellularLocation>
</comment>
<dbReference type="Pfam" id="PF00071">
    <property type="entry name" value="Ras"/>
    <property type="match status" value="1"/>
</dbReference>
<evidence type="ECO:0000256" key="6">
    <source>
        <dbReference type="ARBA" id="ARBA00023006"/>
    </source>
</evidence>
<dbReference type="SUPFAM" id="SSF52540">
    <property type="entry name" value="P-loop containing nucleoside triphosphate hydrolases"/>
    <property type="match status" value="1"/>
</dbReference>
<evidence type="ECO:0000256" key="3">
    <source>
        <dbReference type="ARBA" id="ARBA00022475"/>
    </source>
</evidence>
<evidence type="ECO:0000256" key="9">
    <source>
        <dbReference type="ARBA" id="ARBA00023288"/>
    </source>
</evidence>
<dbReference type="InterPro" id="IPR050209">
    <property type="entry name" value="Rab_GTPases_membrane_traffic"/>
</dbReference>
<comment type="caution">
    <text evidence="15">The sequence shown here is derived from an EMBL/GenBank/DDBJ whole genome shotgun (WGS) entry which is preliminary data.</text>
</comment>
<proteinExistence type="inferred from homology"/>
<evidence type="ECO:0000256" key="14">
    <source>
        <dbReference type="SAM" id="MobiDB-lite"/>
    </source>
</evidence>
<keyword evidence="7" id="KW-0342">GTP-binding</keyword>
<keyword evidence="11" id="KW-0968">Cytoplasmic vesicle</keyword>
<dbReference type="PROSITE" id="PS51419">
    <property type="entry name" value="RAB"/>
    <property type="match status" value="1"/>
</dbReference>
<feature type="region of interest" description="Disordered" evidence="14">
    <location>
        <begin position="1"/>
        <end position="49"/>
    </location>
</feature>
<gene>
    <name evidence="15" type="ORF">A306_00007567</name>
</gene>
<evidence type="ECO:0000256" key="4">
    <source>
        <dbReference type="ARBA" id="ARBA00022481"/>
    </source>
</evidence>
<dbReference type="CDD" id="cd04111">
    <property type="entry name" value="Rab39"/>
    <property type="match status" value="1"/>
</dbReference>
<dbReference type="InterPro" id="IPR027417">
    <property type="entry name" value="P-loop_NTPase"/>
</dbReference>
<dbReference type="GO" id="GO:0032482">
    <property type="term" value="P:Rab protein signal transduction"/>
    <property type="evidence" value="ECO:0007669"/>
    <property type="project" value="InterPro"/>
</dbReference>
<dbReference type="GO" id="GO:0120281">
    <property type="term" value="C:autolysosome membrane"/>
    <property type="evidence" value="ECO:0007669"/>
    <property type="project" value="UniProtKB-SubCell"/>
</dbReference>
<dbReference type="InterPro" id="IPR041818">
    <property type="entry name" value="Rab39"/>
</dbReference>
<organism evidence="15 16">
    <name type="scientific">Columba livia</name>
    <name type="common">Rock dove</name>
    <dbReference type="NCBI Taxonomy" id="8932"/>
    <lineage>
        <taxon>Eukaryota</taxon>
        <taxon>Metazoa</taxon>
        <taxon>Chordata</taxon>
        <taxon>Craniata</taxon>
        <taxon>Vertebrata</taxon>
        <taxon>Euteleostomi</taxon>
        <taxon>Archelosauria</taxon>
        <taxon>Archosauria</taxon>
        <taxon>Dinosauria</taxon>
        <taxon>Saurischia</taxon>
        <taxon>Theropoda</taxon>
        <taxon>Coelurosauria</taxon>
        <taxon>Aves</taxon>
        <taxon>Neognathae</taxon>
        <taxon>Neoaves</taxon>
        <taxon>Columbimorphae</taxon>
        <taxon>Columbiformes</taxon>
        <taxon>Columbidae</taxon>
        <taxon>Columba</taxon>
    </lineage>
</organism>
<evidence type="ECO:0000256" key="7">
    <source>
        <dbReference type="ARBA" id="ARBA00023134"/>
    </source>
</evidence>
<keyword evidence="5" id="KW-0547">Nucleotide-binding</keyword>
<evidence type="ECO:0000256" key="5">
    <source>
        <dbReference type="ARBA" id="ARBA00022741"/>
    </source>
</evidence>
<evidence type="ECO:0000256" key="12">
    <source>
        <dbReference type="ARBA" id="ARBA00025701"/>
    </source>
</evidence>
<keyword evidence="16" id="KW-1185">Reference proteome</keyword>
<dbReference type="STRING" id="8932.A0A2I0MAZ5"/>
<dbReference type="PROSITE" id="PS51420">
    <property type="entry name" value="RHO"/>
    <property type="match status" value="1"/>
</dbReference>
<evidence type="ECO:0000256" key="11">
    <source>
        <dbReference type="ARBA" id="ARBA00023329"/>
    </source>
</evidence>
<keyword evidence="6" id="KW-0072">Autophagy</keyword>
<sequence>MHTVNAFDVSHIPGCSTRGQREPTVRTEPVRAQGDPGDGAGPGDTGSQAGTLGIKYKPQYLQWSWATASQECSAFESECASSEFTPYSCVLVARCCCQNGCPGGDVPVCAVVKVVRRHWEAPCKAPRKDVFAKTLEGARAQRFRDQNSALAGARAQLNPTEVRAQRGCRDSMTFGTARSEPGLTVPGSCVYAARRLPGFLNGVLRPAEPRTHSSRWLYQFRLIVIGDSTVGKSCLIRRFTEGRFAQISDPTVGVDFFSRLVEIEPGKRIKLQIWDTAGQERFRSITRAYYRNSVGGLLLFDITNRRSFQNVHEWLEETKVHVQPYQIVFVLVGHKCDLDTQRQVTRHEAEKLAAAYGMKYIETSARDAINVEKAFTDLTRDIYELVKRGEISIQEGWEGVKSGFVPNVVHSSEEVVKSDRRCLC</sequence>
<evidence type="ECO:0000256" key="10">
    <source>
        <dbReference type="ARBA" id="ARBA00023289"/>
    </source>
</evidence>
<evidence type="ECO:0000256" key="2">
    <source>
        <dbReference type="ARBA" id="ARBA00006270"/>
    </source>
</evidence>
<dbReference type="EMBL" id="AKCR02000023">
    <property type="protein sequence ID" value="PKK26845.1"/>
    <property type="molecule type" value="Genomic_DNA"/>
</dbReference>
<keyword evidence="10" id="KW-0636">Prenylation</keyword>
<dbReference type="SMART" id="SM00173">
    <property type="entry name" value="RAS"/>
    <property type="match status" value="1"/>
</dbReference>
<evidence type="ECO:0000256" key="8">
    <source>
        <dbReference type="ARBA" id="ARBA00023136"/>
    </source>
</evidence>
<evidence type="ECO:0000313" key="15">
    <source>
        <dbReference type="EMBL" id="PKK26845.1"/>
    </source>
</evidence>
<feature type="compositionally biased region" description="Basic and acidic residues" evidence="14">
    <location>
        <begin position="19"/>
        <end position="29"/>
    </location>
</feature>
<dbReference type="PANTHER" id="PTHR47979">
    <property type="entry name" value="DRAB11-RELATED"/>
    <property type="match status" value="1"/>
</dbReference>
<keyword evidence="4" id="KW-0488">Methylation</keyword>
<accession>A0A2I0MAZ5</accession>
<evidence type="ECO:0000256" key="1">
    <source>
        <dbReference type="ARBA" id="ARBA00004342"/>
    </source>
</evidence>
<dbReference type="InterPro" id="IPR001806">
    <property type="entry name" value="Small_GTPase"/>
</dbReference>
<dbReference type="AlphaFoldDB" id="A0A2I0MAZ5"/>
<dbReference type="NCBIfam" id="TIGR00231">
    <property type="entry name" value="small_GTP"/>
    <property type="match status" value="1"/>
</dbReference>
<evidence type="ECO:0000313" key="16">
    <source>
        <dbReference type="Proteomes" id="UP000053872"/>
    </source>
</evidence>
<dbReference type="GO" id="GO:0005525">
    <property type="term" value="F:GTP binding"/>
    <property type="evidence" value="ECO:0007669"/>
    <property type="project" value="UniProtKB-KW"/>
</dbReference>
<dbReference type="Gene3D" id="3.40.50.300">
    <property type="entry name" value="P-loop containing nucleotide triphosphate hydrolases"/>
    <property type="match status" value="1"/>
</dbReference>
<dbReference type="PRINTS" id="PR00449">
    <property type="entry name" value="RASTRNSFRMNG"/>
</dbReference>
<evidence type="ECO:0000256" key="13">
    <source>
        <dbReference type="ARBA" id="ARBA00060425"/>
    </source>
</evidence>
<dbReference type="GO" id="GO:0006914">
    <property type="term" value="P:autophagy"/>
    <property type="evidence" value="ECO:0007669"/>
    <property type="project" value="UniProtKB-KW"/>
</dbReference>
<dbReference type="SMART" id="SM00176">
    <property type="entry name" value="RAN"/>
    <property type="match status" value="1"/>
</dbReference>
<dbReference type="GO" id="GO:0003924">
    <property type="term" value="F:GTPase activity"/>
    <property type="evidence" value="ECO:0007669"/>
    <property type="project" value="InterPro"/>
</dbReference>
<dbReference type="GO" id="GO:0030659">
    <property type="term" value="C:cytoplasmic vesicle membrane"/>
    <property type="evidence" value="ECO:0007669"/>
    <property type="project" value="UniProtKB-SubCell"/>
</dbReference>
<keyword evidence="9" id="KW-0449">Lipoprotein</keyword>
<dbReference type="Proteomes" id="UP000053872">
    <property type="component" value="Unassembled WGS sequence"/>
</dbReference>
<keyword evidence="3" id="KW-1003">Cell membrane</keyword>
<protein>
    <submittedName>
        <fullName evidence="15">Putative LOC102086612</fullName>
    </submittedName>
</protein>
<dbReference type="SMART" id="SM00175">
    <property type="entry name" value="RAB"/>
    <property type="match status" value="1"/>
</dbReference>
<keyword evidence="8" id="KW-0472">Membrane</keyword>
<comment type="similarity">
    <text evidence="2">Belongs to the small GTPase superfamily. Rab family.</text>
</comment>
<dbReference type="GO" id="GO:0005886">
    <property type="term" value="C:plasma membrane"/>
    <property type="evidence" value="ECO:0007669"/>
    <property type="project" value="UniProtKB-SubCell"/>
</dbReference>
<name>A0A2I0MAZ5_COLLI</name>
<dbReference type="InParanoid" id="A0A2I0MAZ5"/>
<dbReference type="SMART" id="SM00174">
    <property type="entry name" value="RHO"/>
    <property type="match status" value="1"/>
</dbReference>